<organism evidence="1 2">
    <name type="scientific">Lysinibacillus macroides</name>
    <dbReference type="NCBI Taxonomy" id="33935"/>
    <lineage>
        <taxon>Bacteria</taxon>
        <taxon>Bacillati</taxon>
        <taxon>Bacillota</taxon>
        <taxon>Bacilli</taxon>
        <taxon>Bacillales</taxon>
        <taxon>Bacillaceae</taxon>
        <taxon>Lysinibacillus</taxon>
    </lineage>
</organism>
<reference evidence="1 2" key="1">
    <citation type="submission" date="2015-07" db="EMBL/GenBank/DDBJ databases">
        <title>Genome sequencing project for genomic taxonomy and phylogenomics of Bacillus-like bacteria.</title>
        <authorList>
            <person name="Liu B."/>
            <person name="Wang J."/>
            <person name="Zhu Y."/>
            <person name="Liu G."/>
            <person name="Chen Q."/>
            <person name="Chen Z."/>
            <person name="Che J."/>
            <person name="Ge C."/>
            <person name="Shi H."/>
            <person name="Pan Z."/>
            <person name="Liu X."/>
        </authorList>
    </citation>
    <scope>NUCLEOTIDE SEQUENCE [LARGE SCALE GENOMIC DNA]</scope>
    <source>
        <strain evidence="1 2">DSM 54</strain>
    </source>
</reference>
<proteinExistence type="predicted"/>
<dbReference type="AlphaFoldDB" id="A0A0M9DHV3"/>
<protein>
    <submittedName>
        <fullName evidence="1">Uncharacterized protein</fullName>
    </submittedName>
</protein>
<gene>
    <name evidence="1" type="ORF">ADM90_18770</name>
</gene>
<sequence>MRDGAFLFEWRGSSLKKVMNPLNLVESSLNTGGESLKKVEPPLNTRGESLKKVESSLNRFHFPSSILSFTKNEGVSKICQRILN</sequence>
<evidence type="ECO:0000313" key="1">
    <source>
        <dbReference type="EMBL" id="KOY81189.1"/>
    </source>
</evidence>
<dbReference type="Proteomes" id="UP000037977">
    <property type="component" value="Unassembled WGS sequence"/>
</dbReference>
<keyword evidence="2" id="KW-1185">Reference proteome</keyword>
<dbReference type="EMBL" id="LGCI01000010">
    <property type="protein sequence ID" value="KOY81189.1"/>
    <property type="molecule type" value="Genomic_DNA"/>
</dbReference>
<evidence type="ECO:0000313" key="2">
    <source>
        <dbReference type="Proteomes" id="UP000037977"/>
    </source>
</evidence>
<comment type="caution">
    <text evidence="1">The sequence shown here is derived from an EMBL/GenBank/DDBJ whole genome shotgun (WGS) entry which is preliminary data.</text>
</comment>
<dbReference type="PATRIC" id="fig|33935.3.peg.2569"/>
<accession>A0A0M9DHV3</accession>
<dbReference type="STRING" id="33935.ADM90_18770"/>
<name>A0A0M9DHV3_9BACI</name>